<feature type="compositionally biased region" description="Polar residues" evidence="1">
    <location>
        <begin position="38"/>
        <end position="61"/>
    </location>
</feature>
<proteinExistence type="predicted"/>
<keyword evidence="3" id="KW-1185">Reference proteome</keyword>
<feature type="non-terminal residue" evidence="2">
    <location>
        <position position="1"/>
    </location>
</feature>
<comment type="caution">
    <text evidence="2">The sequence shown here is derived from an EMBL/GenBank/DDBJ whole genome shotgun (WGS) entry which is preliminary data.</text>
</comment>
<dbReference type="EMBL" id="CAXKWB010027413">
    <property type="protein sequence ID" value="CAL4131812.1"/>
    <property type="molecule type" value="Genomic_DNA"/>
</dbReference>
<accession>A0AAV2RQB8</accession>
<feature type="non-terminal residue" evidence="2">
    <location>
        <position position="132"/>
    </location>
</feature>
<feature type="region of interest" description="Disordered" evidence="1">
    <location>
        <begin position="111"/>
        <end position="132"/>
    </location>
</feature>
<reference evidence="2 3" key="1">
    <citation type="submission" date="2024-05" db="EMBL/GenBank/DDBJ databases">
        <authorList>
            <person name="Wallberg A."/>
        </authorList>
    </citation>
    <scope>NUCLEOTIDE SEQUENCE [LARGE SCALE GENOMIC DNA]</scope>
</reference>
<feature type="region of interest" description="Disordered" evidence="1">
    <location>
        <begin position="38"/>
        <end position="75"/>
    </location>
</feature>
<gene>
    <name evidence="2" type="ORF">MNOR_LOCUS26861</name>
</gene>
<protein>
    <submittedName>
        <fullName evidence="2">Uncharacterized protein</fullName>
    </submittedName>
</protein>
<organism evidence="2 3">
    <name type="scientific">Meganyctiphanes norvegica</name>
    <name type="common">Northern krill</name>
    <name type="synonym">Thysanopoda norvegica</name>
    <dbReference type="NCBI Taxonomy" id="48144"/>
    <lineage>
        <taxon>Eukaryota</taxon>
        <taxon>Metazoa</taxon>
        <taxon>Ecdysozoa</taxon>
        <taxon>Arthropoda</taxon>
        <taxon>Crustacea</taxon>
        <taxon>Multicrustacea</taxon>
        <taxon>Malacostraca</taxon>
        <taxon>Eumalacostraca</taxon>
        <taxon>Eucarida</taxon>
        <taxon>Euphausiacea</taxon>
        <taxon>Euphausiidae</taxon>
        <taxon>Meganyctiphanes</taxon>
    </lineage>
</organism>
<evidence type="ECO:0000313" key="2">
    <source>
        <dbReference type="EMBL" id="CAL4131812.1"/>
    </source>
</evidence>
<name>A0AAV2RQB8_MEGNR</name>
<evidence type="ECO:0000256" key="1">
    <source>
        <dbReference type="SAM" id="MobiDB-lite"/>
    </source>
</evidence>
<sequence>RRDVHIVFNWRAAAATHKPVFNIACIMGVSNEDGPKILTTSAENAAPRKQSSTSWAVPTTKSDGEETSVPRKRSSTFWAVPTTKADGEEVSAPRKLTSVPRKVSSTFWTVPTTTADESPTDIVVSKHSLRNQ</sequence>
<dbReference type="AlphaFoldDB" id="A0AAV2RQB8"/>
<dbReference type="Proteomes" id="UP001497623">
    <property type="component" value="Unassembled WGS sequence"/>
</dbReference>
<evidence type="ECO:0000313" key="3">
    <source>
        <dbReference type="Proteomes" id="UP001497623"/>
    </source>
</evidence>